<name>A0A4Y9XTT1_9AGAM</name>
<dbReference type="Gene3D" id="3.80.10.10">
    <property type="entry name" value="Ribonuclease Inhibitor"/>
    <property type="match status" value="1"/>
</dbReference>
<sequence length="328" mass="36430">MSGQRFLLRKGPASAYPSLSFPPAMHRLWHNLDVVALIVDHIRDSIDYSDDHGDPTGHRSLAALARVCKAVSPVALNSLWHELTDFRPVHELLRVIATEGTSELDGSARWDIFDAYASRVRAVRMNSFRDDVTSNVQAALKQRTPLLPCLQALSWVCRGTSLQYLPCFASSMLDTVWLSPTSTWILHDELRPPLVDLLRGLSDNSPNLRELSLIGFIMRTQTESVARDNLQQIASLRALSVLSIDLRFVICPEMVQVLADMPHLRSLYFSSLNEDPPPSRAFAVARAGFDKLACLTLAMSRGLTEMVLEALPPCGVTYVRMSTIPHGG</sequence>
<comment type="caution">
    <text evidence="1">The sequence shown here is derived from an EMBL/GenBank/DDBJ whole genome shotgun (WGS) entry which is preliminary data.</text>
</comment>
<dbReference type="Proteomes" id="UP000298327">
    <property type="component" value="Unassembled WGS sequence"/>
</dbReference>
<dbReference type="STRING" id="205917.A0A4Y9XTT1"/>
<organism evidence="1 2">
    <name type="scientific">Dentipellis fragilis</name>
    <dbReference type="NCBI Taxonomy" id="205917"/>
    <lineage>
        <taxon>Eukaryota</taxon>
        <taxon>Fungi</taxon>
        <taxon>Dikarya</taxon>
        <taxon>Basidiomycota</taxon>
        <taxon>Agaricomycotina</taxon>
        <taxon>Agaricomycetes</taxon>
        <taxon>Russulales</taxon>
        <taxon>Hericiaceae</taxon>
        <taxon>Dentipellis</taxon>
    </lineage>
</organism>
<protein>
    <recommendedName>
        <fullName evidence="3">F-box domain-containing protein</fullName>
    </recommendedName>
</protein>
<gene>
    <name evidence="1" type="ORF">EVG20_g10071</name>
</gene>
<evidence type="ECO:0000313" key="2">
    <source>
        <dbReference type="Proteomes" id="UP000298327"/>
    </source>
</evidence>
<reference evidence="1 2" key="1">
    <citation type="submission" date="2019-02" db="EMBL/GenBank/DDBJ databases">
        <title>Genome sequencing of the rare red list fungi Dentipellis fragilis.</title>
        <authorList>
            <person name="Buettner E."/>
            <person name="Kellner H."/>
        </authorList>
    </citation>
    <scope>NUCLEOTIDE SEQUENCE [LARGE SCALE GENOMIC DNA]</scope>
    <source>
        <strain evidence="1 2">DSM 105465</strain>
    </source>
</reference>
<dbReference type="AlphaFoldDB" id="A0A4Y9XTT1"/>
<dbReference type="OrthoDB" id="268763at2759"/>
<feature type="non-terminal residue" evidence="1">
    <location>
        <position position="328"/>
    </location>
</feature>
<accession>A0A4Y9XTT1</accession>
<evidence type="ECO:0008006" key="3">
    <source>
        <dbReference type="Google" id="ProtNLM"/>
    </source>
</evidence>
<evidence type="ECO:0000313" key="1">
    <source>
        <dbReference type="EMBL" id="TFY53540.1"/>
    </source>
</evidence>
<proteinExistence type="predicted"/>
<dbReference type="EMBL" id="SEOQ01001138">
    <property type="protein sequence ID" value="TFY53540.1"/>
    <property type="molecule type" value="Genomic_DNA"/>
</dbReference>
<dbReference type="InterPro" id="IPR032675">
    <property type="entry name" value="LRR_dom_sf"/>
</dbReference>
<dbReference type="SUPFAM" id="SSF52047">
    <property type="entry name" value="RNI-like"/>
    <property type="match status" value="1"/>
</dbReference>
<keyword evidence="2" id="KW-1185">Reference proteome</keyword>